<feature type="domain" description="Thioesterase" evidence="2">
    <location>
        <begin position="23"/>
        <end position="231"/>
    </location>
</feature>
<keyword evidence="4" id="KW-1185">Reference proteome</keyword>
<sequence>MTATVPTTTPYLDRPPFDDDRPRLFCFHHAGGGASAFAGWRNALAKHLDVFPVQLPGREGRVAEPAVRDIDALVADLDEHLGPFLRQPFLFYGHSMGALVAYRLTHYRVRTGQSTPDALVVGGYPPPDQDPPMRDDSAELNAVLGELTGRLGRFPRWVDAAKALLSDDIALVESHEPVKRPPLPVPIHMLTGTHDPLMTPTDALGWARHTSAHCRVHIVPGGHLFTRDSPAIVHALVVAAAHNHRVTGEKLRGLRA</sequence>
<dbReference type="InterPro" id="IPR029058">
    <property type="entry name" value="AB_hydrolase_fold"/>
</dbReference>
<dbReference type="SUPFAM" id="SSF53474">
    <property type="entry name" value="alpha/beta-Hydrolases"/>
    <property type="match status" value="1"/>
</dbReference>
<dbReference type="InterPro" id="IPR012223">
    <property type="entry name" value="TEII"/>
</dbReference>
<name>A0A4R7VZY4_9PSEU</name>
<gene>
    <name evidence="3" type="ORF">CLV71_10367</name>
</gene>
<dbReference type="PANTHER" id="PTHR11487">
    <property type="entry name" value="THIOESTERASE"/>
    <property type="match status" value="1"/>
</dbReference>
<protein>
    <submittedName>
        <fullName evidence="3">Surfactin synthase thioesterase subunit</fullName>
    </submittedName>
</protein>
<organism evidence="3 4">
    <name type="scientific">Actinophytocola oryzae</name>
    <dbReference type="NCBI Taxonomy" id="502181"/>
    <lineage>
        <taxon>Bacteria</taxon>
        <taxon>Bacillati</taxon>
        <taxon>Actinomycetota</taxon>
        <taxon>Actinomycetes</taxon>
        <taxon>Pseudonocardiales</taxon>
        <taxon>Pseudonocardiaceae</taxon>
    </lineage>
</organism>
<dbReference type="Proteomes" id="UP000294927">
    <property type="component" value="Unassembled WGS sequence"/>
</dbReference>
<accession>A0A4R7VZY4</accession>
<reference evidence="3 4" key="1">
    <citation type="submission" date="2019-03" db="EMBL/GenBank/DDBJ databases">
        <title>Genomic Encyclopedia of Archaeal and Bacterial Type Strains, Phase II (KMG-II): from individual species to whole genera.</title>
        <authorList>
            <person name="Goeker M."/>
        </authorList>
    </citation>
    <scope>NUCLEOTIDE SEQUENCE [LARGE SCALE GENOMIC DNA]</scope>
    <source>
        <strain evidence="3 4">DSM 45499</strain>
    </source>
</reference>
<dbReference type="InterPro" id="IPR001031">
    <property type="entry name" value="Thioesterase"/>
</dbReference>
<evidence type="ECO:0000256" key="1">
    <source>
        <dbReference type="ARBA" id="ARBA00007169"/>
    </source>
</evidence>
<comment type="caution">
    <text evidence="3">The sequence shown here is derived from an EMBL/GenBank/DDBJ whole genome shotgun (WGS) entry which is preliminary data.</text>
</comment>
<dbReference type="RefSeq" id="WP_133901972.1">
    <property type="nucleotide sequence ID" value="NZ_SOCP01000003.1"/>
</dbReference>
<dbReference type="Pfam" id="PF00975">
    <property type="entry name" value="Thioesterase"/>
    <property type="match status" value="1"/>
</dbReference>
<dbReference type="GO" id="GO:0008610">
    <property type="term" value="P:lipid biosynthetic process"/>
    <property type="evidence" value="ECO:0007669"/>
    <property type="project" value="TreeGrafter"/>
</dbReference>
<dbReference type="AlphaFoldDB" id="A0A4R7VZY4"/>
<evidence type="ECO:0000313" key="4">
    <source>
        <dbReference type="Proteomes" id="UP000294927"/>
    </source>
</evidence>
<comment type="similarity">
    <text evidence="1">Belongs to the thioesterase family.</text>
</comment>
<evidence type="ECO:0000313" key="3">
    <source>
        <dbReference type="EMBL" id="TDV54827.1"/>
    </source>
</evidence>
<dbReference type="PANTHER" id="PTHR11487:SF0">
    <property type="entry name" value="S-ACYL FATTY ACID SYNTHASE THIOESTERASE, MEDIUM CHAIN"/>
    <property type="match status" value="1"/>
</dbReference>
<evidence type="ECO:0000259" key="2">
    <source>
        <dbReference type="Pfam" id="PF00975"/>
    </source>
</evidence>
<dbReference type="Gene3D" id="3.40.50.1820">
    <property type="entry name" value="alpha/beta hydrolase"/>
    <property type="match status" value="1"/>
</dbReference>
<proteinExistence type="inferred from homology"/>
<dbReference type="OrthoDB" id="8480037at2"/>
<dbReference type="EMBL" id="SOCP01000003">
    <property type="protein sequence ID" value="TDV54827.1"/>
    <property type="molecule type" value="Genomic_DNA"/>
</dbReference>